<name>A0ABW7NB38_9BACT</name>
<dbReference type="SMART" id="SM00028">
    <property type="entry name" value="TPR"/>
    <property type="match status" value="3"/>
</dbReference>
<dbReference type="Gene3D" id="1.25.40.10">
    <property type="entry name" value="Tetratricopeptide repeat domain"/>
    <property type="match status" value="1"/>
</dbReference>
<keyword evidence="1" id="KW-0732">Signal</keyword>
<evidence type="ECO:0000313" key="3">
    <source>
        <dbReference type="Proteomes" id="UP001610063"/>
    </source>
</evidence>
<dbReference type="SUPFAM" id="SSF48452">
    <property type="entry name" value="TPR-like"/>
    <property type="match status" value="1"/>
</dbReference>
<feature type="signal peptide" evidence="1">
    <location>
        <begin position="1"/>
        <end position="19"/>
    </location>
</feature>
<dbReference type="RefSeq" id="WP_159583915.1">
    <property type="nucleotide sequence ID" value="NZ_JBIPKE010000018.1"/>
</dbReference>
<dbReference type="EMBL" id="JBIPKE010000018">
    <property type="protein sequence ID" value="MFH6984749.1"/>
    <property type="molecule type" value="Genomic_DNA"/>
</dbReference>
<comment type="caution">
    <text evidence="2">The sequence shown here is derived from an EMBL/GenBank/DDBJ whole genome shotgun (WGS) entry which is preliminary data.</text>
</comment>
<evidence type="ECO:0000256" key="1">
    <source>
        <dbReference type="SAM" id="SignalP"/>
    </source>
</evidence>
<evidence type="ECO:0000313" key="2">
    <source>
        <dbReference type="EMBL" id="MFH6984749.1"/>
    </source>
</evidence>
<feature type="chain" id="PRO_5046048667" evidence="1">
    <location>
        <begin position="20"/>
        <end position="390"/>
    </location>
</feature>
<organism evidence="2 3">
    <name type="scientific">Marinoscillum luteum</name>
    <dbReference type="NCBI Taxonomy" id="861051"/>
    <lineage>
        <taxon>Bacteria</taxon>
        <taxon>Pseudomonadati</taxon>
        <taxon>Bacteroidota</taxon>
        <taxon>Cytophagia</taxon>
        <taxon>Cytophagales</taxon>
        <taxon>Reichenbachiellaceae</taxon>
        <taxon>Marinoscillum</taxon>
    </lineage>
</organism>
<reference evidence="2 3" key="1">
    <citation type="journal article" date="2013" name="Int. J. Syst. Evol. Microbiol.">
        <title>Marinoscillum luteum sp. nov., isolated from marine sediment.</title>
        <authorList>
            <person name="Cha I.T."/>
            <person name="Park S.J."/>
            <person name="Kim S.J."/>
            <person name="Kim J.G."/>
            <person name="Jung M.Y."/>
            <person name="Shin K.S."/>
            <person name="Kwon K.K."/>
            <person name="Yang S.H."/>
            <person name="Seo Y.S."/>
            <person name="Rhee S.K."/>
        </authorList>
    </citation>
    <scope>NUCLEOTIDE SEQUENCE [LARGE SCALE GENOMIC DNA]</scope>
    <source>
        <strain evidence="2 3">KCTC 23939</strain>
    </source>
</reference>
<accession>A0ABW7NB38</accession>
<keyword evidence="3" id="KW-1185">Reference proteome</keyword>
<sequence>MKKLLIFACCLTWMFSARAQFNAKIPIDSNYSILSNPFIQMESTEAINDMYNFRFERSMSHFNYLRKEYGWHPLPYFLMGLNYWWRILPNFNNEEYDKAFHAYMDTSMILAERLYKDLNKVEGAFMLAATYAFQGRLYSERREWGKAAYAGKNALKYLEECKGYGDLSPELLFGDALFNYYREWVPENYPFLKPVMAIFPDGDKEKGIEQLKIVARNAFYTRTEAQYYLMRISYYEENDIQGSMQLAGYLHKTFPGNAYFHRFYTRLLYQSGNYGEATKECISILNRIDSAQAGYEYNSGRYASFFLGHMNEIHRNFEEAKKYFKLAMEYGEAADATDMGYYIYAVLHLGRIAEKEEDTEAAKAYYKQVRKITGRSHSANKEAKMKLKEL</sequence>
<gene>
    <name evidence="2" type="ORF">ACHKAR_14935</name>
</gene>
<proteinExistence type="predicted"/>
<dbReference type="Proteomes" id="UP001610063">
    <property type="component" value="Unassembled WGS sequence"/>
</dbReference>
<protein>
    <submittedName>
        <fullName evidence="2">Tetratricopeptide repeat protein</fullName>
    </submittedName>
</protein>
<dbReference type="InterPro" id="IPR019734">
    <property type="entry name" value="TPR_rpt"/>
</dbReference>
<dbReference type="InterPro" id="IPR011990">
    <property type="entry name" value="TPR-like_helical_dom_sf"/>
</dbReference>